<protein>
    <submittedName>
        <fullName evidence="10">Protein sneaky</fullName>
    </submittedName>
</protein>
<dbReference type="InterPro" id="IPR012858">
    <property type="entry name" value="DC_STAMP-like"/>
</dbReference>
<evidence type="ECO:0000256" key="1">
    <source>
        <dbReference type="ARBA" id="ARBA00004141"/>
    </source>
</evidence>
<name>A0A6J0BCW8_NEOLC</name>
<dbReference type="PANTHER" id="PTHR21041">
    <property type="entry name" value="DENDRITIC CELL-SPECIFIC TRANSMEMBRANE PROTEIN"/>
    <property type="match status" value="1"/>
</dbReference>
<keyword evidence="9" id="KW-1185">Reference proteome</keyword>
<proteinExistence type="predicted"/>
<evidence type="ECO:0000313" key="10">
    <source>
        <dbReference type="RefSeq" id="XP_015512022.2"/>
    </source>
</evidence>
<sequence length="720" mass="82725">MSRIGRMMERALDKLSKVYLTVCPTLYGVCYDPPGQHKKSRAAIGFLLGVTLGVLFYELVIVDLEFSPYTTLALGAVVIVMLAVGCASSIQVRCISLLTIPVFCGRAGRSVLKAMVLAYVIAGPIFNLTYNGKEVVRTFACTTQLTYNLTKTRLDLMLKPFQQAIFGMKADTSEIRDTLASVRDLSSPIVEEIEGEEEMHRLREENDYFDEHLGDTKRSEEIAEEKKRKEKTKSEKSKSEADVYEARYREKMAQRCEEQFTRGSERCRNMFSGVYDKCYEKVTWLAAWLLCWPMKLTFVCNLAEAMGGSATCNPDGNVDVGIGEGYVALKGTREKLSSSFKDAKLQYKVRKSRPFLDVRGAGDTAKAVMHDFDAKRRAFEMVMTIIRRCLAFVFIKIILSALSYHEKYLDDIEYDNIYVTAYFRRIDARRKIRDCPTLLPLRKIERTKLIDPYRSRPSRIERKNLFVQTVKLILEMVTATTFVLLDRLFYETLDVVRRHALIEYTQSGRHDMSLEVRGTGIIATLVRNVIGGFNGKRRIKTVTSNEACLPNPRELPGYVLAKIYGTYFGIWLMLFLAGYTQRTRHAICAFFYRTREKRRVLYLYNETLRRRLGFFRFMRGHVRSLVRSRLLERDLDPWVALRLRSPQFCGWLGYFACARPKCLICGEAEPRKGPAFRRCTTPGCPFLHCAECWRDVGKICYACADFPDTDTDDYDTQAEI</sequence>
<feature type="transmembrane region" description="Helical" evidence="6">
    <location>
        <begin position="559"/>
        <end position="577"/>
    </location>
</feature>
<dbReference type="RefSeq" id="XP_015512022.2">
    <property type="nucleotide sequence ID" value="XM_015656536.2"/>
</dbReference>
<gene>
    <name evidence="10" type="primary">LOC107218613</name>
</gene>
<evidence type="ECO:0000256" key="5">
    <source>
        <dbReference type="SAM" id="MobiDB-lite"/>
    </source>
</evidence>
<dbReference type="PANTHER" id="PTHR21041:SF17">
    <property type="entry name" value="E3 UBIQUITIN-PROTEIN LIGASE DCST1"/>
    <property type="match status" value="1"/>
</dbReference>
<dbReference type="Pfam" id="PF26037">
    <property type="entry name" value="zf-RING_DCST1_C"/>
    <property type="match status" value="1"/>
</dbReference>
<dbReference type="Pfam" id="PF07782">
    <property type="entry name" value="DC_STAMP"/>
    <property type="match status" value="1"/>
</dbReference>
<organism evidence="10">
    <name type="scientific">Neodiprion lecontei</name>
    <name type="common">Redheaded pine sawfly</name>
    <dbReference type="NCBI Taxonomy" id="441921"/>
    <lineage>
        <taxon>Eukaryota</taxon>
        <taxon>Metazoa</taxon>
        <taxon>Ecdysozoa</taxon>
        <taxon>Arthropoda</taxon>
        <taxon>Hexapoda</taxon>
        <taxon>Insecta</taxon>
        <taxon>Pterygota</taxon>
        <taxon>Neoptera</taxon>
        <taxon>Endopterygota</taxon>
        <taxon>Hymenoptera</taxon>
        <taxon>Tenthredinoidea</taxon>
        <taxon>Diprionidae</taxon>
        <taxon>Diprioninae</taxon>
        <taxon>Neodiprion</taxon>
    </lineage>
</organism>
<feature type="transmembrane region" description="Helical" evidence="6">
    <location>
        <begin position="42"/>
        <end position="62"/>
    </location>
</feature>
<dbReference type="InterPro" id="IPR058842">
    <property type="entry name" value="DCST1_C"/>
</dbReference>
<evidence type="ECO:0000256" key="3">
    <source>
        <dbReference type="ARBA" id="ARBA00022989"/>
    </source>
</evidence>
<evidence type="ECO:0000259" key="7">
    <source>
        <dbReference type="Pfam" id="PF07782"/>
    </source>
</evidence>
<feature type="transmembrane region" description="Helical" evidence="6">
    <location>
        <begin position="68"/>
        <end position="90"/>
    </location>
</feature>
<feature type="domain" description="Dendritic cell-specific transmembrane protein-like" evidence="7">
    <location>
        <begin position="414"/>
        <end position="604"/>
    </location>
</feature>
<keyword evidence="3 6" id="KW-1133">Transmembrane helix</keyword>
<dbReference type="KEGG" id="nlo:107218613"/>
<evidence type="ECO:0000256" key="4">
    <source>
        <dbReference type="ARBA" id="ARBA00023136"/>
    </source>
</evidence>
<feature type="transmembrane region" description="Helical" evidence="6">
    <location>
        <begin position="111"/>
        <end position="130"/>
    </location>
</feature>
<evidence type="ECO:0000256" key="6">
    <source>
        <dbReference type="SAM" id="Phobius"/>
    </source>
</evidence>
<dbReference type="InParanoid" id="A0A6J0BCW8"/>
<dbReference type="GO" id="GO:0016020">
    <property type="term" value="C:membrane"/>
    <property type="evidence" value="ECO:0007669"/>
    <property type="project" value="UniProtKB-SubCell"/>
</dbReference>
<evidence type="ECO:0000259" key="8">
    <source>
        <dbReference type="Pfam" id="PF26037"/>
    </source>
</evidence>
<dbReference type="FunCoup" id="A0A6J0BCW8">
    <property type="interactions" value="2"/>
</dbReference>
<reference evidence="10" key="1">
    <citation type="submission" date="2025-08" db="UniProtKB">
        <authorList>
            <consortium name="RefSeq"/>
        </authorList>
    </citation>
    <scope>IDENTIFICATION</scope>
    <source>
        <tissue evidence="10">Thorax and Abdomen</tissue>
    </source>
</reference>
<feature type="domain" description="E3 ubiquitin-protein ligase DCST1-like C-terminal" evidence="8">
    <location>
        <begin position="661"/>
        <end position="704"/>
    </location>
</feature>
<evidence type="ECO:0000256" key="2">
    <source>
        <dbReference type="ARBA" id="ARBA00022692"/>
    </source>
</evidence>
<dbReference type="Proteomes" id="UP000829291">
    <property type="component" value="Chromosome 1"/>
</dbReference>
<dbReference type="InterPro" id="IPR051856">
    <property type="entry name" value="CSR-E3_Ligase_Protein"/>
</dbReference>
<dbReference type="OrthoDB" id="5985669at2759"/>
<comment type="subcellular location">
    <subcellularLocation>
        <location evidence="1">Membrane</location>
        <topology evidence="1">Multi-pass membrane protein</topology>
    </subcellularLocation>
</comment>
<dbReference type="AlphaFoldDB" id="A0A6J0BCW8"/>
<feature type="region of interest" description="Disordered" evidence="5">
    <location>
        <begin position="219"/>
        <end position="240"/>
    </location>
</feature>
<dbReference type="GeneID" id="107218613"/>
<accession>A0A6J0BCW8</accession>
<keyword evidence="2 6" id="KW-0812">Transmembrane</keyword>
<keyword evidence="4 6" id="KW-0472">Membrane</keyword>
<evidence type="ECO:0000313" key="9">
    <source>
        <dbReference type="Proteomes" id="UP000829291"/>
    </source>
</evidence>